<accession>A0A7D9I0N6</accession>
<dbReference type="EMBL" id="CACRXK020002309">
    <property type="protein sequence ID" value="CAB3993685.1"/>
    <property type="molecule type" value="Genomic_DNA"/>
</dbReference>
<comment type="caution">
    <text evidence="1">The sequence shown here is derived from an EMBL/GenBank/DDBJ whole genome shotgun (WGS) entry which is preliminary data.</text>
</comment>
<dbReference type="AlphaFoldDB" id="A0A7D9I0N6"/>
<name>A0A7D9I0N6_PARCT</name>
<protein>
    <submittedName>
        <fullName evidence="1">Uncharacterized protein</fullName>
    </submittedName>
</protein>
<evidence type="ECO:0000313" key="2">
    <source>
        <dbReference type="Proteomes" id="UP001152795"/>
    </source>
</evidence>
<keyword evidence="2" id="KW-1185">Reference proteome</keyword>
<feature type="non-terminal residue" evidence="1">
    <location>
        <position position="1"/>
    </location>
</feature>
<dbReference type="Proteomes" id="UP001152795">
    <property type="component" value="Unassembled WGS sequence"/>
</dbReference>
<evidence type="ECO:0000313" key="1">
    <source>
        <dbReference type="EMBL" id="CAB3993685.1"/>
    </source>
</evidence>
<organism evidence="1 2">
    <name type="scientific">Paramuricea clavata</name>
    <name type="common">Red gorgonian</name>
    <name type="synonym">Violescent sea-whip</name>
    <dbReference type="NCBI Taxonomy" id="317549"/>
    <lineage>
        <taxon>Eukaryota</taxon>
        <taxon>Metazoa</taxon>
        <taxon>Cnidaria</taxon>
        <taxon>Anthozoa</taxon>
        <taxon>Octocorallia</taxon>
        <taxon>Malacalcyonacea</taxon>
        <taxon>Plexauridae</taxon>
        <taxon>Paramuricea</taxon>
    </lineage>
</organism>
<gene>
    <name evidence="1" type="ORF">PACLA_8A017604</name>
</gene>
<proteinExistence type="predicted"/>
<sequence length="96" mass="11062">IDKRHPERSPVCAVTTLPFREKLLKCCDERGDSWAAEVQNRLHGCIDLVAAEAVYHVNCYSRFVLIKNYNAASTHKKGEGRPEDQGMRQWFDMLCH</sequence>
<reference evidence="1" key="1">
    <citation type="submission" date="2020-04" db="EMBL/GenBank/DDBJ databases">
        <authorList>
            <person name="Alioto T."/>
            <person name="Alioto T."/>
            <person name="Gomez Garrido J."/>
        </authorList>
    </citation>
    <scope>NUCLEOTIDE SEQUENCE</scope>
    <source>
        <strain evidence="1">A484AB</strain>
    </source>
</reference>
<dbReference type="OrthoDB" id="5987412at2759"/>